<protein>
    <submittedName>
        <fullName evidence="1">DUF1284 domain-containing protein</fullName>
    </submittedName>
</protein>
<gene>
    <name evidence="1" type="ORF">FAA97_10875</name>
</gene>
<comment type="caution">
    <text evidence="1">The sequence shown here is derived from an EMBL/GenBank/DDBJ whole genome shotgun (WGS) entry which is preliminary data.</text>
</comment>
<dbReference type="Proteomes" id="UP000308828">
    <property type="component" value="Unassembled WGS sequence"/>
</dbReference>
<dbReference type="AlphaFoldDB" id="A0A4V6T672"/>
<dbReference type="Pfam" id="PF06935">
    <property type="entry name" value="DUF1284"/>
    <property type="match status" value="1"/>
</dbReference>
<dbReference type="RefSeq" id="WP_136598549.1">
    <property type="nucleotide sequence ID" value="NZ_STGV01000003.1"/>
</dbReference>
<accession>A0A4V6T672</accession>
<organism evidence="1 2">
    <name type="scientific">Peteryoungia ipomoeae</name>
    <dbReference type="NCBI Taxonomy" id="1210932"/>
    <lineage>
        <taxon>Bacteria</taxon>
        <taxon>Pseudomonadati</taxon>
        <taxon>Pseudomonadota</taxon>
        <taxon>Alphaproteobacteria</taxon>
        <taxon>Hyphomicrobiales</taxon>
        <taxon>Rhizobiaceae</taxon>
        <taxon>Peteryoungia</taxon>
    </lineage>
</organism>
<evidence type="ECO:0000313" key="2">
    <source>
        <dbReference type="Proteomes" id="UP000308828"/>
    </source>
</evidence>
<dbReference type="EMBL" id="STGV01000003">
    <property type="protein sequence ID" value="THV23106.1"/>
    <property type="molecule type" value="Genomic_DNA"/>
</dbReference>
<dbReference type="InterPro" id="IPR009702">
    <property type="entry name" value="DUF1284"/>
</dbReference>
<sequence length="140" mass="14787">MTIRLRPHHLLCMLTYVGKGYSPAFVANYEAIAARLSAGEDIELVDGPDDICAPLTDDPSAHCHGASVIDRDAEAQAAVARMLGSPIGSGARITPTASLLSRMRQNFAKGEIRTACSGCEWAGLCDQVAEEGYVGARVVP</sequence>
<name>A0A4V6T672_9HYPH</name>
<evidence type="ECO:0000313" key="1">
    <source>
        <dbReference type="EMBL" id="THV23106.1"/>
    </source>
</evidence>
<keyword evidence="2" id="KW-1185">Reference proteome</keyword>
<proteinExistence type="predicted"/>
<dbReference type="OrthoDB" id="6195504at2"/>
<reference evidence="1 2" key="1">
    <citation type="submission" date="2019-04" db="EMBL/GenBank/DDBJ databases">
        <title>Genome sequence of strain shin9-1.</title>
        <authorList>
            <person name="Gao J."/>
            <person name="Sun J."/>
        </authorList>
    </citation>
    <scope>NUCLEOTIDE SEQUENCE [LARGE SCALE GENOMIC DNA]</scope>
    <source>
        <strain evidence="2">shin9-1</strain>
    </source>
</reference>